<dbReference type="Proteomes" id="UP001313282">
    <property type="component" value="Unassembled WGS sequence"/>
</dbReference>
<keyword evidence="3" id="KW-1185">Reference proteome</keyword>
<organism evidence="2 3">
    <name type="scientific">Orbilia javanica</name>
    <dbReference type="NCBI Taxonomy" id="47235"/>
    <lineage>
        <taxon>Eukaryota</taxon>
        <taxon>Fungi</taxon>
        <taxon>Dikarya</taxon>
        <taxon>Ascomycota</taxon>
        <taxon>Pezizomycotina</taxon>
        <taxon>Orbiliomycetes</taxon>
        <taxon>Orbiliales</taxon>
        <taxon>Orbiliaceae</taxon>
        <taxon>Orbilia</taxon>
    </lineage>
</organism>
<accession>A0AAN8MV59</accession>
<evidence type="ECO:0000313" key="3">
    <source>
        <dbReference type="Proteomes" id="UP001313282"/>
    </source>
</evidence>
<evidence type="ECO:0000256" key="1">
    <source>
        <dbReference type="SAM" id="MobiDB-lite"/>
    </source>
</evidence>
<dbReference type="EMBL" id="JAVHNR010000005">
    <property type="protein sequence ID" value="KAK6342408.1"/>
    <property type="molecule type" value="Genomic_DNA"/>
</dbReference>
<evidence type="ECO:0000313" key="2">
    <source>
        <dbReference type="EMBL" id="KAK6342408.1"/>
    </source>
</evidence>
<gene>
    <name evidence="2" type="ORF">TWF718_007809</name>
</gene>
<sequence length="91" mass="10311">MVQRSQKADRNKERVSIAGFGTNKKDTEEKEEREEDYEERAEGCVVSVIDAGRPVDGGVGGCRMEYEGKRIDVAVYLEVWAYHTETESYSS</sequence>
<proteinExistence type="predicted"/>
<reference evidence="2 3" key="1">
    <citation type="submission" date="2019-10" db="EMBL/GenBank/DDBJ databases">
        <authorList>
            <person name="Palmer J.M."/>
        </authorList>
    </citation>
    <scope>NUCLEOTIDE SEQUENCE [LARGE SCALE GENOMIC DNA]</scope>
    <source>
        <strain evidence="2 3">TWF718</strain>
    </source>
</reference>
<dbReference type="AlphaFoldDB" id="A0AAN8MV59"/>
<feature type="region of interest" description="Disordered" evidence="1">
    <location>
        <begin position="1"/>
        <end position="41"/>
    </location>
</feature>
<protein>
    <submittedName>
        <fullName evidence="2">Uncharacterized protein</fullName>
    </submittedName>
</protein>
<feature type="compositionally biased region" description="Basic and acidic residues" evidence="1">
    <location>
        <begin position="1"/>
        <end position="15"/>
    </location>
</feature>
<comment type="caution">
    <text evidence="2">The sequence shown here is derived from an EMBL/GenBank/DDBJ whole genome shotgun (WGS) entry which is preliminary data.</text>
</comment>
<name>A0AAN8MV59_9PEZI</name>